<organism evidence="1 2">
    <name type="scientific">Rickettsia amblyommatis str. Ac/Pa</name>
    <dbReference type="NCBI Taxonomy" id="1359164"/>
    <lineage>
        <taxon>Bacteria</taxon>
        <taxon>Pseudomonadati</taxon>
        <taxon>Pseudomonadota</taxon>
        <taxon>Alphaproteobacteria</taxon>
        <taxon>Rickettsiales</taxon>
        <taxon>Rickettsiaceae</taxon>
        <taxon>Rickettsieae</taxon>
        <taxon>Rickettsia</taxon>
        <taxon>spotted fever group</taxon>
    </lineage>
</organism>
<sequence length="37" mass="4017">MKISILIKSGSTSAEYCNICQAKGDFSNNYSNKTVSI</sequence>
<evidence type="ECO:0000313" key="2">
    <source>
        <dbReference type="Proteomes" id="UP000033556"/>
    </source>
</evidence>
<name>A0A0F3N0C8_RICAM</name>
<dbReference type="AlphaFoldDB" id="A0A0F3N0C8"/>
<dbReference type="PATRIC" id="fig|1359164.3.peg.408"/>
<protein>
    <submittedName>
        <fullName evidence="1">Uncharacterized protein</fullName>
    </submittedName>
</protein>
<evidence type="ECO:0000313" key="1">
    <source>
        <dbReference type="EMBL" id="KJV61406.1"/>
    </source>
</evidence>
<reference evidence="1 2" key="1">
    <citation type="submission" date="2015-01" db="EMBL/GenBank/DDBJ databases">
        <title>Genome Sequencing of Rickettsiales.</title>
        <authorList>
            <person name="Daugherty S.C."/>
            <person name="Su Q."/>
            <person name="Abolude K."/>
            <person name="Beier-Sexton M."/>
            <person name="Carlyon J.A."/>
            <person name="Carter R."/>
            <person name="Day N.P."/>
            <person name="Dumler S.J."/>
            <person name="Dyachenko V."/>
            <person name="Godinez A."/>
            <person name="Kurtti T.J."/>
            <person name="Lichay M."/>
            <person name="Mullins K.E."/>
            <person name="Ott S."/>
            <person name="Pappas-Brown V."/>
            <person name="Paris D.H."/>
            <person name="Patel P."/>
            <person name="Richards A.L."/>
            <person name="Sadzewicz L."/>
            <person name="Sears K."/>
            <person name="Seidman D."/>
            <person name="Sengamalay N."/>
            <person name="Stenos J."/>
            <person name="Tallon L.J."/>
            <person name="Vincent G."/>
            <person name="Fraser C.M."/>
            <person name="Munderloh U."/>
            <person name="Dunning-Hotopp J.C."/>
        </authorList>
    </citation>
    <scope>NUCLEOTIDE SEQUENCE [LARGE SCALE GENOMIC DNA]</scope>
    <source>
        <strain evidence="1 2">Ac/Pa</strain>
    </source>
</reference>
<gene>
    <name evidence="1" type="ORF">APHACPA_0411</name>
</gene>
<proteinExistence type="predicted"/>
<dbReference type="EMBL" id="LANR01000001">
    <property type="protein sequence ID" value="KJV61406.1"/>
    <property type="molecule type" value="Genomic_DNA"/>
</dbReference>
<dbReference type="Proteomes" id="UP000033556">
    <property type="component" value="Unassembled WGS sequence"/>
</dbReference>
<keyword evidence="2" id="KW-1185">Reference proteome</keyword>
<comment type="caution">
    <text evidence="1">The sequence shown here is derived from an EMBL/GenBank/DDBJ whole genome shotgun (WGS) entry which is preliminary data.</text>
</comment>
<accession>A0A0F3N0C8</accession>